<evidence type="ECO:0000313" key="8">
    <source>
        <dbReference type="Proteomes" id="UP000003536"/>
    </source>
</evidence>
<comment type="similarity">
    <text evidence="1 5">Belongs to the carbamate kinase family.</text>
</comment>
<dbReference type="FunFam" id="3.40.1160.10:FF:000007">
    <property type="entry name" value="Carbamate kinase"/>
    <property type="match status" value="1"/>
</dbReference>
<dbReference type="Pfam" id="PF00696">
    <property type="entry name" value="AA_kinase"/>
    <property type="match status" value="1"/>
</dbReference>
<dbReference type="GO" id="GO:0019546">
    <property type="term" value="P:L-arginine deiminase pathway"/>
    <property type="evidence" value="ECO:0007669"/>
    <property type="project" value="TreeGrafter"/>
</dbReference>
<dbReference type="GO" id="GO:0008804">
    <property type="term" value="F:carbamate kinase activity"/>
    <property type="evidence" value="ECO:0007669"/>
    <property type="project" value="UniProtKB-UniRule"/>
</dbReference>
<evidence type="ECO:0000259" key="6">
    <source>
        <dbReference type="Pfam" id="PF00696"/>
    </source>
</evidence>
<dbReference type="InterPro" id="IPR003964">
    <property type="entry name" value="Carb_kinase"/>
</dbReference>
<organism evidence="7 8">
    <name type="scientific">Salmonella enterica subsp. enterica serovar Wandsworth str. A4-580</name>
    <dbReference type="NCBI Taxonomy" id="913086"/>
    <lineage>
        <taxon>Bacteria</taxon>
        <taxon>Pseudomonadati</taxon>
        <taxon>Pseudomonadota</taxon>
        <taxon>Gammaproteobacteria</taxon>
        <taxon>Enterobacterales</taxon>
        <taxon>Enterobacteriaceae</taxon>
        <taxon>Salmonella</taxon>
    </lineage>
</organism>
<dbReference type="PATRIC" id="fig|913086.3.peg.731"/>
<dbReference type="PANTHER" id="PTHR30409">
    <property type="entry name" value="CARBAMATE KINASE"/>
    <property type="match status" value="1"/>
</dbReference>
<keyword evidence="3 5" id="KW-0418">Kinase</keyword>
<dbReference type="PRINTS" id="PR01469">
    <property type="entry name" value="CARBMTKINASE"/>
</dbReference>
<evidence type="ECO:0000313" key="7">
    <source>
        <dbReference type="EMBL" id="EHD05762.1"/>
    </source>
</evidence>
<proteinExistence type="inferred from homology"/>
<dbReference type="InterPro" id="IPR036393">
    <property type="entry name" value="AceGlu_kinase-like_sf"/>
</dbReference>
<dbReference type="NCBIfam" id="NF006926">
    <property type="entry name" value="PRK09411.1"/>
    <property type="match status" value="1"/>
</dbReference>
<gene>
    <name evidence="7" type="ORF">LTSEWAN_0919</name>
</gene>
<dbReference type="EMBL" id="AFCX01000301">
    <property type="protein sequence ID" value="EHD05762.1"/>
    <property type="molecule type" value="Genomic_DNA"/>
</dbReference>
<name>G5S7U7_SALET</name>
<comment type="caution">
    <text evidence="7">The sequence shown here is derived from an EMBL/GenBank/DDBJ whole genome shotgun (WGS) entry which is preliminary data.</text>
</comment>
<dbReference type="AlphaFoldDB" id="G5S7U7"/>
<dbReference type="SUPFAM" id="SSF53633">
    <property type="entry name" value="Carbamate kinase-like"/>
    <property type="match status" value="1"/>
</dbReference>
<dbReference type="PANTHER" id="PTHR30409:SF1">
    <property type="entry name" value="CARBAMATE KINASE-RELATED"/>
    <property type="match status" value="1"/>
</dbReference>
<feature type="domain" description="Aspartate/glutamate/uridylate kinase" evidence="6">
    <location>
        <begin position="2"/>
        <end position="290"/>
    </location>
</feature>
<sequence>MKTLVVALGGNALLQRGEALTAENQYRNIADAVPALARLARSYRLAIVHGNGPQVGLLALQNLAWKAVEPYPLDVLVAESQGMIGYMLAQRLALEPDMPPVTTVLTRIKVSADDPAFLEPGKFIGPVYSPEEQMSLEAGSDLWLAYVSLEATYGWHMKRDGKYLRRVVASPAPRQIIESVAIELLLKEGHVVICSGGGGVPVAGEGEGVEAVIDKDLAAALLAEQIAADGLIILTDADAVYEHWGTPQQRAIRQASPDELAPFAKADGAMGPKVTAVSGYVKRCGKPAWIGALSRIDDTLAGRAGTCICL</sequence>
<dbReference type="GO" id="GO:0005829">
    <property type="term" value="C:cytosol"/>
    <property type="evidence" value="ECO:0007669"/>
    <property type="project" value="TreeGrafter"/>
</dbReference>
<dbReference type="NCBIfam" id="NF009008">
    <property type="entry name" value="PRK12354.1"/>
    <property type="match status" value="1"/>
</dbReference>
<dbReference type="NCBIfam" id="TIGR00746">
    <property type="entry name" value="arcC"/>
    <property type="match status" value="1"/>
</dbReference>
<dbReference type="CDD" id="cd04235">
    <property type="entry name" value="AAK_CK"/>
    <property type="match status" value="1"/>
</dbReference>
<accession>G5S7U7</accession>
<dbReference type="InterPro" id="IPR001048">
    <property type="entry name" value="Asp/Glu/Uridylate_kinase"/>
</dbReference>
<dbReference type="PIRSF" id="PIRSF000723">
    <property type="entry name" value="Carbamate_kin"/>
    <property type="match status" value="1"/>
</dbReference>
<protein>
    <recommendedName>
        <fullName evidence="4 5">Carbamate kinase</fullName>
    </recommendedName>
</protein>
<dbReference type="Gene3D" id="3.40.1160.10">
    <property type="entry name" value="Acetylglutamate kinase-like"/>
    <property type="match status" value="1"/>
</dbReference>
<evidence type="ECO:0000256" key="3">
    <source>
        <dbReference type="ARBA" id="ARBA00022777"/>
    </source>
</evidence>
<keyword evidence="2 5" id="KW-0808">Transferase</keyword>
<evidence type="ECO:0000256" key="2">
    <source>
        <dbReference type="ARBA" id="ARBA00022679"/>
    </source>
</evidence>
<evidence type="ECO:0000256" key="5">
    <source>
        <dbReference type="PIRNR" id="PIRNR000723"/>
    </source>
</evidence>
<dbReference type="Proteomes" id="UP000003536">
    <property type="component" value="Unassembled WGS sequence"/>
</dbReference>
<evidence type="ECO:0000256" key="4">
    <source>
        <dbReference type="NCBIfam" id="TIGR00746"/>
    </source>
</evidence>
<evidence type="ECO:0000256" key="1">
    <source>
        <dbReference type="ARBA" id="ARBA00011066"/>
    </source>
</evidence>
<reference evidence="7 8" key="1">
    <citation type="journal article" date="2011" name="BMC Genomics">
        <title>Genome sequencing reveals diversification of virulence factor content and possible host adaptation in distinct subpopulations of Salmonella enterica.</title>
        <authorList>
            <person name="den Bakker H.C."/>
            <person name="Moreno Switt A.I."/>
            <person name="Govoni G."/>
            <person name="Cummings C.A."/>
            <person name="Ranieri M.L."/>
            <person name="Degoricija L."/>
            <person name="Hoelzer K."/>
            <person name="Rodriguez-Rivera L.D."/>
            <person name="Brown S."/>
            <person name="Bolchacova E."/>
            <person name="Furtado M.R."/>
            <person name="Wiedmann M."/>
        </authorList>
    </citation>
    <scope>NUCLEOTIDE SEQUENCE [LARGE SCALE GENOMIC DNA]</scope>
    <source>
        <strain evidence="7 8">A4-580</strain>
    </source>
</reference>